<evidence type="ECO:0000256" key="1">
    <source>
        <dbReference type="SAM" id="MobiDB-lite"/>
    </source>
</evidence>
<feature type="compositionally biased region" description="Basic and acidic residues" evidence="1">
    <location>
        <begin position="176"/>
        <end position="185"/>
    </location>
</feature>
<dbReference type="InterPro" id="IPR019060">
    <property type="entry name" value="DUF2382"/>
</dbReference>
<feature type="compositionally biased region" description="Basic and acidic residues" evidence="1">
    <location>
        <begin position="149"/>
        <end position="170"/>
    </location>
</feature>
<proteinExistence type="predicted"/>
<dbReference type="InterPro" id="IPR027275">
    <property type="entry name" value="PRC-brl_dom"/>
</dbReference>
<dbReference type="RefSeq" id="WP_106190966.1">
    <property type="nucleotide sequence ID" value="NZ_PVTF01000009.1"/>
</dbReference>
<evidence type="ECO:0000259" key="2">
    <source>
        <dbReference type="Pfam" id="PF05239"/>
    </source>
</evidence>
<dbReference type="GO" id="GO:0019684">
    <property type="term" value="P:photosynthesis, light reaction"/>
    <property type="evidence" value="ECO:0007669"/>
    <property type="project" value="InterPro"/>
</dbReference>
<sequence length="298" mass="33559">MIDQKSVERLYECDVIDARGDRIGSVKQVWLDEASGQPIWASVHTGLFGMRESFVPIQDAQVKDKHITVPVEKQKVKDAPEVDASGGRLSDAEQAGLYEYYGMIPAANSGDHDRLPQRSGNHMAGQDRMTDQQRVAERRRTAGLQDATGTRDRMGREQDRATGQRERGTDRQSMTRSEEQLRVGKEQVETGRVRLVKHTVTEQQNITVPVSHEEVRVVREPVDPNDTSARGGKAFQDDETELVLHEERPVVRKETVAVERVGLGKETVTEERTVGGEVRKERIDVVDDSRQTPGDRKR</sequence>
<dbReference type="NCBIfam" id="TIGR02271">
    <property type="entry name" value="YsnF/AvaK domain"/>
    <property type="match status" value="1"/>
</dbReference>
<dbReference type="AlphaFoldDB" id="A0A2T0SX44"/>
<dbReference type="Pfam" id="PF05239">
    <property type="entry name" value="PRC"/>
    <property type="match status" value="1"/>
</dbReference>
<evidence type="ECO:0000313" key="5">
    <source>
        <dbReference type="Proteomes" id="UP000239494"/>
    </source>
</evidence>
<dbReference type="EMBL" id="PVTF01000009">
    <property type="protein sequence ID" value="PRY37988.1"/>
    <property type="molecule type" value="Genomic_DNA"/>
</dbReference>
<feature type="domain" description="PRC-barrel" evidence="2">
    <location>
        <begin position="5"/>
        <end position="71"/>
    </location>
</feature>
<name>A0A2T0SX44_9PSEU</name>
<evidence type="ECO:0000313" key="4">
    <source>
        <dbReference type="EMBL" id="PRY37988.1"/>
    </source>
</evidence>
<dbReference type="Proteomes" id="UP000239494">
    <property type="component" value="Unassembled WGS sequence"/>
</dbReference>
<dbReference type="InterPro" id="IPR014747">
    <property type="entry name" value="Bac_photo_RC_H_C"/>
</dbReference>
<feature type="compositionally biased region" description="Basic and acidic residues" evidence="1">
    <location>
        <begin position="128"/>
        <end position="140"/>
    </location>
</feature>
<dbReference type="InterPro" id="IPR011033">
    <property type="entry name" value="PRC_barrel-like_sf"/>
</dbReference>
<dbReference type="Pfam" id="PF09557">
    <property type="entry name" value="DUF2382"/>
    <property type="match status" value="1"/>
</dbReference>
<dbReference type="Gene3D" id="3.90.50.10">
    <property type="entry name" value="Photosynthetic Reaction Center, subunit H, domain 2"/>
    <property type="match status" value="1"/>
</dbReference>
<feature type="domain" description="DUF2382" evidence="3">
    <location>
        <begin position="174"/>
        <end position="285"/>
    </location>
</feature>
<accession>A0A2T0SX44</accession>
<evidence type="ECO:0000259" key="3">
    <source>
        <dbReference type="Pfam" id="PF09557"/>
    </source>
</evidence>
<reference evidence="4 5" key="1">
    <citation type="submission" date="2018-03" db="EMBL/GenBank/DDBJ databases">
        <title>Genomic Encyclopedia of Archaeal and Bacterial Type Strains, Phase II (KMG-II): from individual species to whole genera.</title>
        <authorList>
            <person name="Goeker M."/>
        </authorList>
    </citation>
    <scope>NUCLEOTIDE SEQUENCE [LARGE SCALE GENOMIC DNA]</scope>
    <source>
        <strain evidence="4 5">DSM 44720</strain>
    </source>
</reference>
<dbReference type="InterPro" id="IPR052967">
    <property type="entry name" value="Stress_Response_Assoc"/>
</dbReference>
<feature type="region of interest" description="Disordered" evidence="1">
    <location>
        <begin position="108"/>
        <end position="185"/>
    </location>
</feature>
<keyword evidence="5" id="KW-1185">Reference proteome</keyword>
<dbReference type="GO" id="GO:0030077">
    <property type="term" value="C:plasma membrane light-harvesting complex"/>
    <property type="evidence" value="ECO:0007669"/>
    <property type="project" value="InterPro"/>
</dbReference>
<comment type="caution">
    <text evidence="4">The sequence shown here is derived from an EMBL/GenBank/DDBJ whole genome shotgun (WGS) entry which is preliminary data.</text>
</comment>
<organism evidence="4 5">
    <name type="scientific">Umezawaea tangerina</name>
    <dbReference type="NCBI Taxonomy" id="84725"/>
    <lineage>
        <taxon>Bacteria</taxon>
        <taxon>Bacillati</taxon>
        <taxon>Actinomycetota</taxon>
        <taxon>Actinomycetes</taxon>
        <taxon>Pseudonocardiales</taxon>
        <taxon>Pseudonocardiaceae</taxon>
        <taxon>Umezawaea</taxon>
    </lineage>
</organism>
<dbReference type="PANTHER" id="PTHR38463:SF1">
    <property type="entry name" value="STRESS RESPONSE PROTEIN YSNF"/>
    <property type="match status" value="1"/>
</dbReference>
<dbReference type="SUPFAM" id="SSF50346">
    <property type="entry name" value="PRC-barrel domain"/>
    <property type="match status" value="1"/>
</dbReference>
<gene>
    <name evidence="4" type="ORF">CLV43_109208</name>
</gene>
<dbReference type="PANTHER" id="PTHR38463">
    <property type="entry name" value="STRESS RESPONSE PROTEIN YSNF"/>
    <property type="match status" value="1"/>
</dbReference>
<dbReference type="OrthoDB" id="3712018at2"/>
<protein>
    <submittedName>
        <fullName evidence="4">Uncharacterized protein (TIGR02271 family)</fullName>
    </submittedName>
</protein>